<keyword evidence="3" id="KW-0255">Endonuclease</keyword>
<name>A0ABT3BEA4_9RHOB</name>
<dbReference type="InterPro" id="IPR005135">
    <property type="entry name" value="Endo/exonuclease/phosphatase"/>
</dbReference>
<sequence>MQDMYFGLTLLFWILVALVLFTTLAPLTHSALWWVRGWDFPRVHIACVALLTAGLGLYLAGTPPRIGAVILICCALYQGYRVLPYTPLVRTELALAPDTPADAQVSILAVNVLMENTDHDRLRALIDREDPDVLFLMETDQTWVDAVEDQLARYETVLRHPLSNYYGAVFATRLPVTRAEMVFLSDDDTPAVLSQLTAPTGDFFFVGLHPKPPVPGTDTEARDAQIKRAAQMADRTVLPVVAMGDFNDVAWSWTAERFKRYGDFRDPRVGRGMLPSFDAHSWIMRFPIDQLYLTRGVELVSFGRLEHVGSDHFPMKAVITITGLDP</sequence>
<dbReference type="Pfam" id="PF03372">
    <property type="entry name" value="Exo_endo_phos"/>
    <property type="match status" value="1"/>
</dbReference>
<gene>
    <name evidence="3" type="ORF">MUB52_08870</name>
</gene>
<organism evidence="3 4">
    <name type="scientific">Roseobacter sinensis</name>
    <dbReference type="NCBI Taxonomy" id="2931391"/>
    <lineage>
        <taxon>Bacteria</taxon>
        <taxon>Pseudomonadati</taxon>
        <taxon>Pseudomonadota</taxon>
        <taxon>Alphaproteobacteria</taxon>
        <taxon>Rhodobacterales</taxon>
        <taxon>Roseobacteraceae</taxon>
        <taxon>Roseobacter</taxon>
    </lineage>
</organism>
<evidence type="ECO:0000313" key="3">
    <source>
        <dbReference type="EMBL" id="MCV3271538.1"/>
    </source>
</evidence>
<evidence type="ECO:0000259" key="2">
    <source>
        <dbReference type="Pfam" id="PF03372"/>
    </source>
</evidence>
<feature type="domain" description="Endonuclease/exonuclease/phosphatase" evidence="2">
    <location>
        <begin position="110"/>
        <end position="312"/>
    </location>
</feature>
<keyword evidence="1" id="KW-0812">Transmembrane</keyword>
<keyword evidence="3" id="KW-0540">Nuclease</keyword>
<keyword evidence="4" id="KW-1185">Reference proteome</keyword>
<comment type="caution">
    <text evidence="3">The sequence shown here is derived from an EMBL/GenBank/DDBJ whole genome shotgun (WGS) entry which is preliminary data.</text>
</comment>
<keyword evidence="1" id="KW-1133">Transmembrane helix</keyword>
<dbReference type="InterPro" id="IPR036691">
    <property type="entry name" value="Endo/exonu/phosph_ase_sf"/>
</dbReference>
<dbReference type="Proteomes" id="UP001208690">
    <property type="component" value="Unassembled WGS sequence"/>
</dbReference>
<protein>
    <submittedName>
        <fullName evidence="3">Endonuclease/exonuclease/phosphatase family protein</fullName>
    </submittedName>
</protein>
<evidence type="ECO:0000256" key="1">
    <source>
        <dbReference type="SAM" id="Phobius"/>
    </source>
</evidence>
<keyword evidence="1" id="KW-0472">Membrane</keyword>
<dbReference type="RefSeq" id="WP_263843854.1">
    <property type="nucleotide sequence ID" value="NZ_JALIEB010000004.1"/>
</dbReference>
<keyword evidence="3" id="KW-0378">Hydrolase</keyword>
<dbReference type="Gene3D" id="3.60.10.10">
    <property type="entry name" value="Endonuclease/exonuclease/phosphatase"/>
    <property type="match status" value="1"/>
</dbReference>
<dbReference type="SUPFAM" id="SSF56219">
    <property type="entry name" value="DNase I-like"/>
    <property type="match status" value="1"/>
</dbReference>
<reference evidence="3 4" key="1">
    <citation type="submission" date="2022-04" db="EMBL/GenBank/DDBJ databases">
        <title>Roseobacter sp. WL0113 is a bacterium isolated from neritic sediment.</title>
        <authorList>
            <person name="Wang L."/>
            <person name="He W."/>
            <person name="Zhang D.-F."/>
        </authorList>
    </citation>
    <scope>NUCLEOTIDE SEQUENCE [LARGE SCALE GENOMIC DNA]</scope>
    <source>
        <strain evidence="3 4">WL0113</strain>
    </source>
</reference>
<accession>A0ABT3BEA4</accession>
<evidence type="ECO:0000313" key="4">
    <source>
        <dbReference type="Proteomes" id="UP001208690"/>
    </source>
</evidence>
<feature type="transmembrane region" description="Helical" evidence="1">
    <location>
        <begin position="40"/>
        <end position="59"/>
    </location>
</feature>
<proteinExistence type="predicted"/>
<dbReference type="EMBL" id="JALIEB010000004">
    <property type="protein sequence ID" value="MCV3271538.1"/>
    <property type="molecule type" value="Genomic_DNA"/>
</dbReference>
<feature type="transmembrane region" description="Helical" evidence="1">
    <location>
        <begin position="66"/>
        <end position="83"/>
    </location>
</feature>
<dbReference type="GO" id="GO:0004519">
    <property type="term" value="F:endonuclease activity"/>
    <property type="evidence" value="ECO:0007669"/>
    <property type="project" value="UniProtKB-KW"/>
</dbReference>